<evidence type="ECO:0000313" key="2">
    <source>
        <dbReference type="Proteomes" id="UP000632222"/>
    </source>
</evidence>
<sequence>MLHLPVFAGHGLPRVQNGQGAKEAKGWMGLLGKWMVQSWFTSWVVWNHAVSNTFK</sequence>
<evidence type="ECO:0008006" key="3">
    <source>
        <dbReference type="Google" id="ProtNLM"/>
    </source>
</evidence>
<evidence type="ECO:0000313" key="1">
    <source>
        <dbReference type="EMBL" id="GGJ19185.1"/>
    </source>
</evidence>
<protein>
    <recommendedName>
        <fullName evidence="3">Transposase</fullName>
    </recommendedName>
</protein>
<comment type="caution">
    <text evidence="1">The sequence shown here is derived from an EMBL/GenBank/DDBJ whole genome shotgun (WGS) entry which is preliminary data.</text>
</comment>
<organism evidence="1 2">
    <name type="scientific">Deinococcus roseus</name>
    <dbReference type="NCBI Taxonomy" id="392414"/>
    <lineage>
        <taxon>Bacteria</taxon>
        <taxon>Thermotogati</taxon>
        <taxon>Deinococcota</taxon>
        <taxon>Deinococci</taxon>
        <taxon>Deinococcales</taxon>
        <taxon>Deinococcaceae</taxon>
        <taxon>Deinococcus</taxon>
    </lineage>
</organism>
<accession>A0ABQ2CTC1</accession>
<dbReference type="EMBL" id="BMOD01000001">
    <property type="protein sequence ID" value="GGJ19185.1"/>
    <property type="molecule type" value="Genomic_DNA"/>
</dbReference>
<keyword evidence="2" id="KW-1185">Reference proteome</keyword>
<reference evidence="2" key="1">
    <citation type="journal article" date="2019" name="Int. J. Syst. Evol. Microbiol.">
        <title>The Global Catalogue of Microorganisms (GCM) 10K type strain sequencing project: providing services to taxonomists for standard genome sequencing and annotation.</title>
        <authorList>
            <consortium name="The Broad Institute Genomics Platform"/>
            <consortium name="The Broad Institute Genome Sequencing Center for Infectious Disease"/>
            <person name="Wu L."/>
            <person name="Ma J."/>
        </authorList>
    </citation>
    <scope>NUCLEOTIDE SEQUENCE [LARGE SCALE GENOMIC DNA]</scope>
    <source>
        <strain evidence="2">JCM 14370</strain>
    </source>
</reference>
<proteinExistence type="predicted"/>
<name>A0ABQ2CTC1_9DEIO</name>
<gene>
    <name evidence="1" type="ORF">GCM10008938_01530</name>
</gene>
<dbReference type="Proteomes" id="UP000632222">
    <property type="component" value="Unassembled WGS sequence"/>
</dbReference>